<proteinExistence type="predicted"/>
<accession>A0ABZ1C451</accession>
<feature type="transmembrane region" description="Helical" evidence="1">
    <location>
        <begin position="52"/>
        <end position="72"/>
    </location>
</feature>
<feature type="transmembrane region" description="Helical" evidence="1">
    <location>
        <begin position="93"/>
        <end position="115"/>
    </location>
</feature>
<name>A0ABZ1C451_9BACT</name>
<evidence type="ECO:0000313" key="3">
    <source>
        <dbReference type="Proteomes" id="UP000738431"/>
    </source>
</evidence>
<evidence type="ECO:0000256" key="1">
    <source>
        <dbReference type="SAM" id="Phobius"/>
    </source>
</evidence>
<keyword evidence="1" id="KW-1133">Transmembrane helix</keyword>
<keyword evidence="3" id="KW-1185">Reference proteome</keyword>
<dbReference type="RefSeq" id="WP_221031395.1">
    <property type="nucleotide sequence ID" value="NZ_CP139781.1"/>
</dbReference>
<protein>
    <submittedName>
        <fullName evidence="2">Uncharacterized protein</fullName>
    </submittedName>
</protein>
<reference evidence="2 3" key="2">
    <citation type="submission" date="2023-12" db="EMBL/GenBank/DDBJ databases">
        <title>Description of an unclassified Opitutus bacterium of Verrucomicrobiota.</title>
        <authorList>
            <person name="Zhang D.-F."/>
        </authorList>
    </citation>
    <scope>NUCLEOTIDE SEQUENCE [LARGE SCALE GENOMIC DNA]</scope>
    <source>
        <strain evidence="2 3">WL0086</strain>
    </source>
</reference>
<organism evidence="2 3">
    <name type="scientific">Actomonas aquatica</name>
    <dbReference type="NCBI Taxonomy" id="2866162"/>
    <lineage>
        <taxon>Bacteria</taxon>
        <taxon>Pseudomonadati</taxon>
        <taxon>Verrucomicrobiota</taxon>
        <taxon>Opitutia</taxon>
        <taxon>Opitutales</taxon>
        <taxon>Opitutaceae</taxon>
        <taxon>Actomonas</taxon>
    </lineage>
</organism>
<keyword evidence="1" id="KW-0812">Transmembrane</keyword>
<sequence length="141" mass="14904">MMTSAQTLQRARVLAVLAGAMDFGTGLGMVFLPSFTLKLMMVPVPEGDGLLYARFVGAFVGAVGFSYLWALLSGVGAERGRALRAVLRFTIPFRVAAGSFCLAAVIGGALAPMWLSVTLADYGLVALQTWLLRGSWEEGAV</sequence>
<evidence type="ECO:0000313" key="2">
    <source>
        <dbReference type="EMBL" id="WRQ86474.1"/>
    </source>
</evidence>
<feature type="transmembrane region" description="Helical" evidence="1">
    <location>
        <begin position="12"/>
        <end position="32"/>
    </location>
</feature>
<reference evidence="2 3" key="1">
    <citation type="submission" date="2021-08" db="EMBL/GenBank/DDBJ databases">
        <authorList>
            <person name="Zhang D."/>
            <person name="Zhang A."/>
            <person name="Wang L."/>
        </authorList>
    </citation>
    <scope>NUCLEOTIDE SEQUENCE [LARGE SCALE GENOMIC DNA]</scope>
    <source>
        <strain evidence="2 3">WL0086</strain>
    </source>
</reference>
<dbReference type="Proteomes" id="UP000738431">
    <property type="component" value="Chromosome"/>
</dbReference>
<keyword evidence="1" id="KW-0472">Membrane</keyword>
<gene>
    <name evidence="2" type="ORF">K1X11_016785</name>
</gene>
<dbReference type="EMBL" id="CP139781">
    <property type="protein sequence ID" value="WRQ86474.1"/>
    <property type="molecule type" value="Genomic_DNA"/>
</dbReference>